<name>A0A177AQQ0_9BILA</name>
<feature type="region of interest" description="Disordered" evidence="1">
    <location>
        <begin position="1"/>
        <end position="21"/>
    </location>
</feature>
<comment type="caution">
    <text evidence="2">The sequence shown here is derived from an EMBL/GenBank/DDBJ whole genome shotgun (WGS) entry which is preliminary data.</text>
</comment>
<sequence>MKQFRSEKYRKNKNKDGNANGPTINMEMCSLRLCKCQKRPKRFSTINFIWKDLSNINKTWLLNNYGLDKDTKRCCFSCFVGINHYLNNNKCTDPEPKEKETNVIENEIVKVHKRRKRRNRKMKHKVPSKTLKTTKSENLCVNDKVKELNISESSIYSNEKCFDKLESNNNDISIKEEKNKKSSNYSGVEENSIAALSSNSIEDVSKCEFECKQSKSDTDSGGISKNFKNKTNTFKNILLDHYEPISDQE</sequence>
<evidence type="ECO:0000313" key="2">
    <source>
        <dbReference type="EMBL" id="OAF64327.1"/>
    </source>
</evidence>
<gene>
    <name evidence="2" type="ORF">A3Q56_07962</name>
</gene>
<dbReference type="AlphaFoldDB" id="A0A177AQQ0"/>
<dbReference type="Proteomes" id="UP000078046">
    <property type="component" value="Unassembled WGS sequence"/>
</dbReference>
<keyword evidence="3" id="KW-1185">Reference proteome</keyword>
<proteinExistence type="predicted"/>
<evidence type="ECO:0000256" key="1">
    <source>
        <dbReference type="SAM" id="MobiDB-lite"/>
    </source>
</evidence>
<protein>
    <submittedName>
        <fullName evidence="2">Uncharacterized protein</fullName>
    </submittedName>
</protein>
<accession>A0A177AQQ0</accession>
<dbReference type="EMBL" id="LWCA01001921">
    <property type="protein sequence ID" value="OAF64327.1"/>
    <property type="molecule type" value="Genomic_DNA"/>
</dbReference>
<evidence type="ECO:0000313" key="3">
    <source>
        <dbReference type="Proteomes" id="UP000078046"/>
    </source>
</evidence>
<organism evidence="2 3">
    <name type="scientific">Intoshia linei</name>
    <dbReference type="NCBI Taxonomy" id="1819745"/>
    <lineage>
        <taxon>Eukaryota</taxon>
        <taxon>Metazoa</taxon>
        <taxon>Spiralia</taxon>
        <taxon>Lophotrochozoa</taxon>
        <taxon>Mesozoa</taxon>
        <taxon>Orthonectida</taxon>
        <taxon>Rhopaluridae</taxon>
        <taxon>Intoshia</taxon>
    </lineage>
</organism>
<reference evidence="2 3" key="1">
    <citation type="submission" date="2016-04" db="EMBL/GenBank/DDBJ databases">
        <title>The genome of Intoshia linei affirms orthonectids as highly simplified spiralians.</title>
        <authorList>
            <person name="Mikhailov K.V."/>
            <person name="Slusarev G.S."/>
            <person name="Nikitin M.A."/>
            <person name="Logacheva M.D."/>
            <person name="Penin A."/>
            <person name="Aleoshin V."/>
            <person name="Panchin Y.V."/>
        </authorList>
    </citation>
    <scope>NUCLEOTIDE SEQUENCE [LARGE SCALE GENOMIC DNA]</scope>
    <source>
        <strain evidence="2">Intl2013</strain>
        <tissue evidence="2">Whole animal</tissue>
    </source>
</reference>